<proteinExistence type="predicted"/>
<feature type="transmembrane region" description="Helical" evidence="1">
    <location>
        <begin position="26"/>
        <end position="47"/>
    </location>
</feature>
<dbReference type="EMBL" id="JBHUDC010000008">
    <property type="protein sequence ID" value="MFD1514895.1"/>
    <property type="molecule type" value="Genomic_DNA"/>
</dbReference>
<keyword evidence="3" id="KW-1185">Reference proteome</keyword>
<comment type="caution">
    <text evidence="2">The sequence shown here is derived from an EMBL/GenBank/DDBJ whole genome shotgun (WGS) entry which is preliminary data.</text>
</comment>
<organism evidence="2 3">
    <name type="scientific">Halomarina rubra</name>
    <dbReference type="NCBI Taxonomy" id="2071873"/>
    <lineage>
        <taxon>Archaea</taxon>
        <taxon>Methanobacteriati</taxon>
        <taxon>Methanobacteriota</taxon>
        <taxon>Stenosarchaea group</taxon>
        <taxon>Halobacteria</taxon>
        <taxon>Halobacteriales</taxon>
        <taxon>Natronomonadaceae</taxon>
        <taxon>Halomarina</taxon>
    </lineage>
</organism>
<evidence type="ECO:0000313" key="3">
    <source>
        <dbReference type="Proteomes" id="UP001597187"/>
    </source>
</evidence>
<keyword evidence="1" id="KW-1133">Transmembrane helix</keyword>
<dbReference type="Proteomes" id="UP001597187">
    <property type="component" value="Unassembled WGS sequence"/>
</dbReference>
<accession>A0ABD6AZF6</accession>
<reference evidence="2 3" key="1">
    <citation type="journal article" date="2019" name="Int. J. Syst. Evol. Microbiol.">
        <title>The Global Catalogue of Microorganisms (GCM) 10K type strain sequencing project: providing services to taxonomists for standard genome sequencing and annotation.</title>
        <authorList>
            <consortium name="The Broad Institute Genomics Platform"/>
            <consortium name="The Broad Institute Genome Sequencing Center for Infectious Disease"/>
            <person name="Wu L."/>
            <person name="Ma J."/>
        </authorList>
    </citation>
    <scope>NUCLEOTIDE SEQUENCE [LARGE SCALE GENOMIC DNA]</scope>
    <source>
        <strain evidence="2 3">CGMCC 1.12563</strain>
    </source>
</reference>
<feature type="transmembrane region" description="Helical" evidence="1">
    <location>
        <begin position="120"/>
        <end position="141"/>
    </location>
</feature>
<dbReference type="Pfam" id="PF19545">
    <property type="entry name" value="DUF6069"/>
    <property type="match status" value="1"/>
</dbReference>
<evidence type="ECO:0000313" key="2">
    <source>
        <dbReference type="EMBL" id="MFD1514895.1"/>
    </source>
</evidence>
<keyword evidence="1" id="KW-0472">Membrane</keyword>
<sequence>MSTSTPTSPDASTRTRLSANALVRRGVAAVALGLLLTVVTRLVAVTFDPSLADVAQFGWGPVVAVTVVAAVGATVVYALLDRFTARPDRWFLAAVVVFLFMLAPLTLGAGSLGLAANAQLGLGALHLAAAVGITVGVLGGGRMRR</sequence>
<dbReference type="AlphaFoldDB" id="A0ABD6AZF6"/>
<evidence type="ECO:0000256" key="1">
    <source>
        <dbReference type="SAM" id="Phobius"/>
    </source>
</evidence>
<name>A0ABD6AZF6_9EURY</name>
<dbReference type="InterPro" id="IPR045713">
    <property type="entry name" value="DUF6069"/>
</dbReference>
<dbReference type="RefSeq" id="WP_250874825.1">
    <property type="nucleotide sequence ID" value="NZ_JALXFV010000008.1"/>
</dbReference>
<feature type="transmembrane region" description="Helical" evidence="1">
    <location>
        <begin position="59"/>
        <end position="80"/>
    </location>
</feature>
<gene>
    <name evidence="2" type="ORF">ACFSBT_16565</name>
</gene>
<feature type="transmembrane region" description="Helical" evidence="1">
    <location>
        <begin position="92"/>
        <end position="114"/>
    </location>
</feature>
<keyword evidence="1" id="KW-0812">Transmembrane</keyword>
<protein>
    <submittedName>
        <fullName evidence="2">DUF6069 family protein</fullName>
    </submittedName>
</protein>